<gene>
    <name evidence="7" type="ORF">SAMN04487926_103303</name>
</gene>
<keyword evidence="3 7" id="KW-0032">Aminotransferase</keyword>
<sequence>MKNAELKSRKDAATPRGVGVMCDFYAARAENAELWDVEGRRYIDFAAGIAVCNTGHRHPKIVEAVRAQLDNFTHTAYQIVPYASYVELAEKINQRAPGDYPKKTAFFTTGAEAVENAIKIARAATGRPGVIAFTGGFHGRTMMGMALTGKVAPYKLNFGPFPADVFHAPFPNPLHGVTTADSLKAIEFLFKADIDPKRVAAIIFEPVQGEGGFYPAPAEFVRALRKLCNEHGILLIADEVQTGFARTGKLFAMHHYDVVPDLMTMAKSLAGGMPLSGVVGRADVMDAAAPGGLGGTYAGNPLAVASALAVLDIIDEEKLCERAVLLGDKLKARLTALQAEVPQIADVRGPGGMVAVEFCKPGTSDADADFTKRVQTRALERGLLLLVCGVYSNVVRFLFPLTVQDAVFDEALSILEEVLKETVGVTA</sequence>
<reference evidence="7" key="1">
    <citation type="submission" date="2016-10" db="EMBL/GenBank/DDBJ databases">
        <authorList>
            <person name="Varghese N."/>
            <person name="Submissions S."/>
        </authorList>
    </citation>
    <scope>NUCLEOTIDE SEQUENCE [LARGE SCALE GENOMIC DNA]</scope>
    <source>
        <strain evidence="7">YR281</strain>
    </source>
</reference>
<keyword evidence="5 6" id="KW-0663">Pyridoxal phosphate</keyword>
<name>A0A7Z7B2K0_9BURK</name>
<dbReference type="GO" id="GO:0042802">
    <property type="term" value="F:identical protein binding"/>
    <property type="evidence" value="ECO:0007669"/>
    <property type="project" value="TreeGrafter"/>
</dbReference>
<evidence type="ECO:0000313" key="8">
    <source>
        <dbReference type="Proteomes" id="UP000198900"/>
    </source>
</evidence>
<comment type="caution">
    <text evidence="7">The sequence shown here is derived from an EMBL/GenBank/DDBJ whole genome shotgun (WGS) entry which is preliminary data.</text>
</comment>
<evidence type="ECO:0000256" key="3">
    <source>
        <dbReference type="ARBA" id="ARBA00022576"/>
    </source>
</evidence>
<dbReference type="GO" id="GO:0030170">
    <property type="term" value="F:pyridoxal phosphate binding"/>
    <property type="evidence" value="ECO:0007669"/>
    <property type="project" value="InterPro"/>
</dbReference>
<evidence type="ECO:0000256" key="2">
    <source>
        <dbReference type="ARBA" id="ARBA00008954"/>
    </source>
</evidence>
<comment type="similarity">
    <text evidence="2 6">Belongs to the class-III pyridoxal-phosphate-dependent aminotransferase family.</text>
</comment>
<dbReference type="PIRSF" id="PIRSF000521">
    <property type="entry name" value="Transaminase_4ab_Lys_Orn"/>
    <property type="match status" value="1"/>
</dbReference>
<evidence type="ECO:0000256" key="4">
    <source>
        <dbReference type="ARBA" id="ARBA00022679"/>
    </source>
</evidence>
<dbReference type="PANTHER" id="PTHR11986">
    <property type="entry name" value="AMINOTRANSFERASE CLASS III"/>
    <property type="match status" value="1"/>
</dbReference>
<dbReference type="InterPro" id="IPR004632">
    <property type="entry name" value="4NH2But_aminotransferase_bac"/>
</dbReference>
<dbReference type="InterPro" id="IPR049704">
    <property type="entry name" value="Aminotrans_3_PPA_site"/>
</dbReference>
<dbReference type="InterPro" id="IPR050103">
    <property type="entry name" value="Class-III_PLP-dep_AT"/>
</dbReference>
<keyword evidence="4" id="KW-0808">Transferase</keyword>
<dbReference type="Proteomes" id="UP000198900">
    <property type="component" value="Unassembled WGS sequence"/>
</dbReference>
<accession>A0A7Z7B2K0</accession>
<comment type="cofactor">
    <cofactor evidence="1">
        <name>pyridoxal 5'-phosphate</name>
        <dbReference type="ChEBI" id="CHEBI:597326"/>
    </cofactor>
</comment>
<organism evidence="7 8">
    <name type="scientific">Paraburkholderia steynii</name>
    <dbReference type="NCBI Taxonomy" id="1245441"/>
    <lineage>
        <taxon>Bacteria</taxon>
        <taxon>Pseudomonadati</taxon>
        <taxon>Pseudomonadota</taxon>
        <taxon>Betaproteobacteria</taxon>
        <taxon>Burkholderiales</taxon>
        <taxon>Burkholderiaceae</taxon>
        <taxon>Paraburkholderia</taxon>
    </lineage>
</organism>
<dbReference type="PROSITE" id="PS00600">
    <property type="entry name" value="AA_TRANSFER_CLASS_3"/>
    <property type="match status" value="1"/>
</dbReference>
<dbReference type="GO" id="GO:0034386">
    <property type="term" value="F:4-aminobutyrate:2-oxoglutarate transaminase activity"/>
    <property type="evidence" value="ECO:0007669"/>
    <property type="project" value="InterPro"/>
</dbReference>
<dbReference type="FunFam" id="3.40.640.10:FF:000013">
    <property type="entry name" value="4-aminobutyrate aminotransferase"/>
    <property type="match status" value="1"/>
</dbReference>
<dbReference type="RefSeq" id="WP_091776973.1">
    <property type="nucleotide sequence ID" value="NZ_FNDI01000003.1"/>
</dbReference>
<dbReference type="GO" id="GO:0009448">
    <property type="term" value="P:gamma-aminobutyric acid metabolic process"/>
    <property type="evidence" value="ECO:0007669"/>
    <property type="project" value="InterPro"/>
</dbReference>
<dbReference type="InterPro" id="IPR015424">
    <property type="entry name" value="PyrdxlP-dep_Trfase"/>
</dbReference>
<dbReference type="Gene3D" id="3.40.640.10">
    <property type="entry name" value="Type I PLP-dependent aspartate aminotransferase-like (Major domain)"/>
    <property type="match status" value="1"/>
</dbReference>
<dbReference type="SUPFAM" id="SSF53383">
    <property type="entry name" value="PLP-dependent transferases"/>
    <property type="match status" value="1"/>
</dbReference>
<evidence type="ECO:0000256" key="5">
    <source>
        <dbReference type="ARBA" id="ARBA00022898"/>
    </source>
</evidence>
<proteinExistence type="inferred from homology"/>
<dbReference type="EMBL" id="FNDI01000003">
    <property type="protein sequence ID" value="SDH29014.1"/>
    <property type="molecule type" value="Genomic_DNA"/>
</dbReference>
<dbReference type="NCBIfam" id="TIGR00700">
    <property type="entry name" value="GABAtrnsam"/>
    <property type="match status" value="1"/>
</dbReference>
<keyword evidence="8" id="KW-1185">Reference proteome</keyword>
<dbReference type="Pfam" id="PF00202">
    <property type="entry name" value="Aminotran_3"/>
    <property type="match status" value="1"/>
</dbReference>
<dbReference type="InterPro" id="IPR015422">
    <property type="entry name" value="PyrdxlP-dep_Trfase_small"/>
</dbReference>
<dbReference type="PANTHER" id="PTHR11986:SF79">
    <property type="entry name" value="ACETYLORNITHINE AMINOTRANSFERASE, MITOCHONDRIAL"/>
    <property type="match status" value="1"/>
</dbReference>
<dbReference type="CDD" id="cd00610">
    <property type="entry name" value="OAT_like"/>
    <property type="match status" value="1"/>
</dbReference>
<evidence type="ECO:0000256" key="1">
    <source>
        <dbReference type="ARBA" id="ARBA00001933"/>
    </source>
</evidence>
<dbReference type="NCBIfam" id="NF005272">
    <property type="entry name" value="PRK06777.1"/>
    <property type="match status" value="1"/>
</dbReference>
<evidence type="ECO:0000256" key="6">
    <source>
        <dbReference type="RuleBase" id="RU003560"/>
    </source>
</evidence>
<dbReference type="Gene3D" id="3.90.1150.10">
    <property type="entry name" value="Aspartate Aminotransferase, domain 1"/>
    <property type="match status" value="1"/>
</dbReference>
<dbReference type="InterPro" id="IPR015421">
    <property type="entry name" value="PyrdxlP-dep_Trfase_major"/>
</dbReference>
<dbReference type="InterPro" id="IPR005814">
    <property type="entry name" value="Aminotrans_3"/>
</dbReference>
<dbReference type="AlphaFoldDB" id="A0A7Z7B2K0"/>
<protein>
    <submittedName>
        <fullName evidence="7">4-aminobutyrate aminotransferase</fullName>
    </submittedName>
</protein>
<dbReference type="NCBIfam" id="NF005692">
    <property type="entry name" value="PRK07495.1"/>
    <property type="match status" value="1"/>
</dbReference>
<evidence type="ECO:0000313" key="7">
    <source>
        <dbReference type="EMBL" id="SDH29014.1"/>
    </source>
</evidence>